<comment type="subcellular location">
    <subcellularLocation>
        <location evidence="1 8">Cell membrane</location>
        <topology evidence="1 8">Multi-pass membrane protein</topology>
    </subcellularLocation>
</comment>
<dbReference type="STRING" id="411467.BACCAP_00262"/>
<keyword evidence="5 8" id="KW-0812">Transmembrane</keyword>
<proteinExistence type="inferred from homology"/>
<evidence type="ECO:0000313" key="11">
    <source>
        <dbReference type="Proteomes" id="UP000003639"/>
    </source>
</evidence>
<comment type="similarity">
    <text evidence="2 8">Belongs to the binding-protein-dependent transport system permease family. CysTW subfamily.</text>
</comment>
<evidence type="ECO:0000259" key="9">
    <source>
        <dbReference type="PROSITE" id="PS50928"/>
    </source>
</evidence>
<evidence type="ECO:0000256" key="1">
    <source>
        <dbReference type="ARBA" id="ARBA00004651"/>
    </source>
</evidence>
<dbReference type="Proteomes" id="UP000003639">
    <property type="component" value="Unassembled WGS sequence"/>
</dbReference>
<feature type="domain" description="ABC transmembrane type-1" evidence="9">
    <location>
        <begin position="69"/>
        <end position="274"/>
    </location>
</feature>
<dbReference type="OrthoDB" id="9785113at2"/>
<comment type="caution">
    <text evidence="10">The sequence shown here is derived from an EMBL/GenBank/DDBJ whole genome shotgun (WGS) entry which is preliminary data.</text>
</comment>
<dbReference type="AlphaFoldDB" id="A6NPZ3"/>
<evidence type="ECO:0000256" key="6">
    <source>
        <dbReference type="ARBA" id="ARBA00022989"/>
    </source>
</evidence>
<sequence>MEMKRLSGRRRVYDKSLRFLLYLCAFLTCALLVVIIGYIFVRGLPNVTWQLLSTKPSHIKGTIGILPNILNTLYIILITLIIVLPLGVGAAVYLTEYARNRKLVSAIEFATETLTGIPSIIYGLVGMLFFVQFCSLGTSLLAGGLTLVVMTLPTIIRTTQESLKTVPQSYREGALGLGAGKWHMIRTIVLPSSVDGIVTGCILAIGRVVGESAALLFTAGMGLTINGFFEAMGSSGATLTVSLYMYAMERGEIDVAFAIAAILMILTLIINLAAKLVGSKLRKK</sequence>
<dbReference type="EMBL" id="AAXG02000002">
    <property type="protein sequence ID" value="EDN01918.1"/>
    <property type="molecule type" value="Genomic_DNA"/>
</dbReference>
<dbReference type="InterPro" id="IPR035906">
    <property type="entry name" value="MetI-like_sf"/>
</dbReference>
<dbReference type="Gene3D" id="1.10.3720.10">
    <property type="entry name" value="MetI-like"/>
    <property type="match status" value="1"/>
</dbReference>
<feature type="transmembrane region" description="Helical" evidence="8">
    <location>
        <begin position="253"/>
        <end position="274"/>
    </location>
</feature>
<dbReference type="NCBIfam" id="TIGR00974">
    <property type="entry name" value="3a0107s02c"/>
    <property type="match status" value="1"/>
</dbReference>
<evidence type="ECO:0000256" key="3">
    <source>
        <dbReference type="ARBA" id="ARBA00022448"/>
    </source>
</evidence>
<keyword evidence="6 8" id="KW-1133">Transmembrane helix</keyword>
<evidence type="ECO:0000256" key="2">
    <source>
        <dbReference type="ARBA" id="ARBA00007069"/>
    </source>
</evidence>
<dbReference type="PANTHER" id="PTHR43470">
    <property type="entry name" value="PHOSPHATE TRANSPORT SYSTEM PERMEASE PROTEIN PSTA-RELATED"/>
    <property type="match status" value="1"/>
</dbReference>
<reference evidence="10 11" key="2">
    <citation type="submission" date="2007-06" db="EMBL/GenBank/DDBJ databases">
        <title>Draft genome sequence of Pseudoflavonifractor capillosus ATCC 29799.</title>
        <authorList>
            <person name="Sudarsanam P."/>
            <person name="Ley R."/>
            <person name="Guruge J."/>
            <person name="Turnbaugh P.J."/>
            <person name="Mahowald M."/>
            <person name="Liep D."/>
            <person name="Gordon J."/>
        </authorList>
    </citation>
    <scope>NUCLEOTIDE SEQUENCE [LARGE SCALE GENOMIC DNA]</scope>
    <source>
        <strain evidence="10 11">ATCC 29799</strain>
    </source>
</reference>
<organism evidence="10 11">
    <name type="scientific">Pseudoflavonifractor capillosus ATCC 29799</name>
    <dbReference type="NCBI Taxonomy" id="411467"/>
    <lineage>
        <taxon>Bacteria</taxon>
        <taxon>Bacillati</taxon>
        <taxon>Bacillota</taxon>
        <taxon>Clostridia</taxon>
        <taxon>Eubacteriales</taxon>
        <taxon>Oscillospiraceae</taxon>
        <taxon>Pseudoflavonifractor</taxon>
    </lineage>
</organism>
<keyword evidence="7 8" id="KW-0472">Membrane</keyword>
<dbReference type="Pfam" id="PF00528">
    <property type="entry name" value="BPD_transp_1"/>
    <property type="match status" value="1"/>
</dbReference>
<keyword evidence="3" id="KW-0813">Transport</keyword>
<evidence type="ECO:0000256" key="4">
    <source>
        <dbReference type="ARBA" id="ARBA00022475"/>
    </source>
</evidence>
<dbReference type="InterPro" id="IPR000515">
    <property type="entry name" value="MetI-like"/>
</dbReference>
<dbReference type="PANTHER" id="PTHR43470:SF3">
    <property type="entry name" value="PHOSPHATE TRANSPORT SYSTEM PERMEASE PROTEIN PSTA-RELATED"/>
    <property type="match status" value="1"/>
</dbReference>
<feature type="transmembrane region" description="Helical" evidence="8">
    <location>
        <begin position="73"/>
        <end position="94"/>
    </location>
</feature>
<dbReference type="PROSITE" id="PS50928">
    <property type="entry name" value="ABC_TM1"/>
    <property type="match status" value="1"/>
</dbReference>
<dbReference type="InterPro" id="IPR005672">
    <property type="entry name" value="Phosphate_PstA"/>
</dbReference>
<dbReference type="GO" id="GO:0005886">
    <property type="term" value="C:plasma membrane"/>
    <property type="evidence" value="ECO:0007669"/>
    <property type="project" value="UniProtKB-SubCell"/>
</dbReference>
<dbReference type="GO" id="GO:0035435">
    <property type="term" value="P:phosphate ion transmembrane transport"/>
    <property type="evidence" value="ECO:0007669"/>
    <property type="project" value="InterPro"/>
</dbReference>
<evidence type="ECO:0000256" key="8">
    <source>
        <dbReference type="RuleBase" id="RU363043"/>
    </source>
</evidence>
<dbReference type="CDD" id="cd06261">
    <property type="entry name" value="TM_PBP2"/>
    <property type="match status" value="1"/>
</dbReference>
<dbReference type="GO" id="GO:0005315">
    <property type="term" value="F:phosphate transmembrane transporter activity"/>
    <property type="evidence" value="ECO:0007669"/>
    <property type="project" value="InterPro"/>
</dbReference>
<evidence type="ECO:0000256" key="5">
    <source>
        <dbReference type="ARBA" id="ARBA00022692"/>
    </source>
</evidence>
<protein>
    <recommendedName>
        <fullName evidence="8">Phosphate transport system permease protein PstA</fullName>
    </recommendedName>
</protein>
<evidence type="ECO:0000313" key="10">
    <source>
        <dbReference type="EMBL" id="EDN01918.1"/>
    </source>
</evidence>
<dbReference type="RefSeq" id="WP_006570824.1">
    <property type="nucleotide sequence ID" value="NZ_AAXG02000002.1"/>
</dbReference>
<gene>
    <name evidence="10" type="primary">pstA</name>
    <name evidence="10" type="ORF">BACCAP_00262</name>
</gene>
<name>A6NPZ3_9FIRM</name>
<keyword evidence="11" id="KW-1185">Reference proteome</keyword>
<dbReference type="SUPFAM" id="SSF161098">
    <property type="entry name" value="MetI-like"/>
    <property type="match status" value="1"/>
</dbReference>
<keyword evidence="4 8" id="KW-1003">Cell membrane</keyword>
<evidence type="ECO:0000256" key="7">
    <source>
        <dbReference type="ARBA" id="ARBA00023136"/>
    </source>
</evidence>
<comment type="caution">
    <text evidence="8">Lacks conserved residue(s) required for the propagation of feature annotation.</text>
</comment>
<accession>A6NPZ3</accession>
<dbReference type="eggNOG" id="COG0581">
    <property type="taxonomic scope" value="Bacteria"/>
</dbReference>
<feature type="transmembrane region" description="Helical" evidence="8">
    <location>
        <begin position="20"/>
        <end position="41"/>
    </location>
</feature>
<reference evidence="10 11" key="1">
    <citation type="submission" date="2007-04" db="EMBL/GenBank/DDBJ databases">
        <authorList>
            <person name="Fulton L."/>
            <person name="Clifton S."/>
            <person name="Fulton B."/>
            <person name="Xu J."/>
            <person name="Minx P."/>
            <person name="Pepin K.H."/>
            <person name="Johnson M."/>
            <person name="Thiruvilangam P."/>
            <person name="Bhonagiri V."/>
            <person name="Nash W.E."/>
            <person name="Mardis E.R."/>
            <person name="Wilson R.K."/>
        </authorList>
    </citation>
    <scope>NUCLEOTIDE SEQUENCE [LARGE SCALE GENOMIC DNA]</scope>
    <source>
        <strain evidence="10 11">ATCC 29799</strain>
    </source>
</reference>